<comment type="caution">
    <text evidence="2">The sequence shown here is derived from an EMBL/GenBank/DDBJ whole genome shotgun (WGS) entry which is preliminary data.</text>
</comment>
<reference evidence="2 3" key="1">
    <citation type="submission" date="2016-07" db="EMBL/GenBank/DDBJ databases">
        <title>Characterization of isolates of Eisenbergiella tayi derived from blood cultures, using whole genome sequencing.</title>
        <authorList>
            <person name="Burdz T."/>
            <person name="Wiebe D."/>
            <person name="Huynh C."/>
            <person name="Bernard K."/>
        </authorList>
    </citation>
    <scope>NUCLEOTIDE SEQUENCE [LARGE SCALE GENOMIC DNA]</scope>
    <source>
        <strain evidence="2 3">NML 110608</strain>
    </source>
</reference>
<dbReference type="Proteomes" id="UP000094067">
    <property type="component" value="Unassembled WGS sequence"/>
</dbReference>
<dbReference type="RefSeq" id="WP_069154267.1">
    <property type="nucleotide sequence ID" value="NZ_MCGH01000003.1"/>
</dbReference>
<sequence>MRYTITEEDKLLFSQGSLDYKYRFSVMKGSQIVDVLYGVSQAGTYGINGESDIRRTLNFTLPLEEFHTNIEEKIQSWFGLDFKFEIGIYSILNNDYLWYPCGTYLITASNTQYNSTSHTLSLTVSDWFAKLNGTRNGQIGGSPLIKIPVQDEDGNKSTLRDVLSVVVKQQGGIENYIIDDIGEFYGMQSNNPDYEKYREDNPDWNRLPYDLEFNIGCMAADEINEITGLYPYVQKYFDVYNNFCCHGIPSCENDPIALDNSFLKSVITESGESADYDIENIRNVTEVLGSVYDIDRMATECTMSGNTYRLQLTEYDKYVSNDYIAFIPNADSLDGMQLQINGLSPVPIYYENTTTPVAKGTMHKDETYVLLYKKVDSAGRFYYLGQYQPHAVCVLTASSDDPVYTKQYFTERYNCKNIVFRVEPDNPFTIQQIGIVLDVKTGDKYENIQSDSVAIENAIYDNIKTSSWNDAVTITTLCIPWLDVFEKVTWQKQDTGEPCQYIIKNISHNLGGTVPTTSITMYRFHPFLYDYEIPR</sequence>
<gene>
    <name evidence="2" type="ORF">BEI61_04786</name>
</gene>
<evidence type="ECO:0000313" key="2">
    <source>
        <dbReference type="EMBL" id="ODM03983.1"/>
    </source>
</evidence>
<dbReference type="Pfam" id="PF16467">
    <property type="entry name" value="DUF5048"/>
    <property type="match status" value="1"/>
</dbReference>
<dbReference type="EMBL" id="MCGH01000003">
    <property type="protein sequence ID" value="ODM03983.1"/>
    <property type="molecule type" value="Genomic_DNA"/>
</dbReference>
<dbReference type="PATRIC" id="fig|1432052.4.peg.5312"/>
<feature type="domain" description="DUF5048" evidence="1">
    <location>
        <begin position="425"/>
        <end position="526"/>
    </location>
</feature>
<accession>A0A1E3A5E0</accession>
<evidence type="ECO:0000313" key="3">
    <source>
        <dbReference type="Proteomes" id="UP000094067"/>
    </source>
</evidence>
<dbReference type="InterPro" id="IPR032489">
    <property type="entry name" value="DUF5048"/>
</dbReference>
<evidence type="ECO:0000259" key="1">
    <source>
        <dbReference type="Pfam" id="PF16467"/>
    </source>
</evidence>
<dbReference type="AlphaFoldDB" id="A0A1E3A5E0"/>
<organism evidence="2 3">
    <name type="scientific">Eisenbergiella tayi</name>
    <dbReference type="NCBI Taxonomy" id="1432052"/>
    <lineage>
        <taxon>Bacteria</taxon>
        <taxon>Bacillati</taxon>
        <taxon>Bacillota</taxon>
        <taxon>Clostridia</taxon>
        <taxon>Lachnospirales</taxon>
        <taxon>Lachnospiraceae</taxon>
        <taxon>Eisenbergiella</taxon>
    </lineage>
</organism>
<protein>
    <recommendedName>
        <fullName evidence="1">DUF5048 domain-containing protein</fullName>
    </recommendedName>
</protein>
<name>A0A1E3A5E0_9FIRM</name>
<proteinExistence type="predicted"/>